<feature type="binding site" evidence="9">
    <location>
        <position position="284"/>
    </location>
    <ligand>
        <name>substrate</name>
    </ligand>
</feature>
<comment type="catalytic activity">
    <reaction evidence="8">
        <text>L-proline + a quinone = (S)-1-pyrroline-5-carboxylate + a quinol + H(+)</text>
        <dbReference type="Rhea" id="RHEA:23784"/>
        <dbReference type="ChEBI" id="CHEBI:15378"/>
        <dbReference type="ChEBI" id="CHEBI:17388"/>
        <dbReference type="ChEBI" id="CHEBI:24646"/>
        <dbReference type="ChEBI" id="CHEBI:60039"/>
        <dbReference type="ChEBI" id="CHEBI:132124"/>
        <dbReference type="EC" id="1.5.5.2"/>
    </reaction>
</comment>
<dbReference type="InterPro" id="IPR015659">
    <property type="entry name" value="Proline_oxidase"/>
</dbReference>
<feature type="binding site" evidence="9">
    <location>
        <position position="283"/>
    </location>
    <ligand>
        <name>substrate</name>
    </ligand>
</feature>
<dbReference type="GO" id="GO:0004657">
    <property type="term" value="F:proline dehydrogenase activity"/>
    <property type="evidence" value="ECO:0007669"/>
    <property type="project" value="UniProtKB-EC"/>
</dbReference>
<gene>
    <name evidence="12" type="primary">fadM</name>
    <name evidence="12" type="ORF">BACVE_002513</name>
</gene>
<evidence type="ECO:0000256" key="3">
    <source>
        <dbReference type="ARBA" id="ARBA00022630"/>
    </source>
</evidence>
<evidence type="ECO:0000256" key="7">
    <source>
        <dbReference type="ARBA" id="ARBA00023062"/>
    </source>
</evidence>
<proteinExistence type="predicted"/>
<feature type="binding site" evidence="10">
    <location>
        <begin position="182"/>
        <end position="184"/>
    </location>
    <ligand>
        <name>FAD</name>
        <dbReference type="ChEBI" id="CHEBI:57692"/>
    </ligand>
</feature>
<evidence type="ECO:0000256" key="8">
    <source>
        <dbReference type="ARBA" id="ARBA00048779"/>
    </source>
</evidence>
<dbReference type="RefSeq" id="WP_017418958.1">
    <property type="nucleotide sequence ID" value="NZ_BDDG01000021.1"/>
</dbReference>
<dbReference type="SUPFAM" id="SSF51730">
    <property type="entry name" value="FAD-linked oxidoreductase"/>
    <property type="match status" value="1"/>
</dbReference>
<reference evidence="13" key="1">
    <citation type="submission" date="2020-10" db="EMBL/GenBank/DDBJ databases">
        <title>Complete genome sequence of Bacillus velezensis NST6.</title>
        <authorList>
            <person name="Choi J."/>
        </authorList>
    </citation>
    <scope>NUCLEOTIDE SEQUENCE [LARGE SCALE GENOMIC DNA]</scope>
    <source>
        <strain evidence="13">NST6</strain>
    </source>
</reference>
<keyword evidence="4 10" id="KW-0547">Nucleotide-binding</keyword>
<feature type="domain" description="Proline dehydrogenase" evidence="11">
    <location>
        <begin position="40"/>
        <end position="295"/>
    </location>
</feature>
<dbReference type="EC" id="1.5.5.2" evidence="2"/>
<dbReference type="UniPathway" id="UPA00261">
    <property type="reaction ID" value="UER00373"/>
</dbReference>
<evidence type="ECO:0000259" key="11">
    <source>
        <dbReference type="Pfam" id="PF01619"/>
    </source>
</evidence>
<evidence type="ECO:0000313" key="12">
    <source>
        <dbReference type="EMBL" id="QOY27500.1"/>
    </source>
</evidence>
<accession>A0A411A9W9</accession>
<keyword evidence="3" id="KW-0285">Flavoprotein</keyword>
<evidence type="ECO:0000256" key="9">
    <source>
        <dbReference type="PIRSR" id="PIRSR000196-1"/>
    </source>
</evidence>
<dbReference type="InterPro" id="IPR008219">
    <property type="entry name" value="PRODH_bac_arc"/>
</dbReference>
<dbReference type="AlphaFoldDB" id="A0A411A9W9"/>
<evidence type="ECO:0000256" key="5">
    <source>
        <dbReference type="ARBA" id="ARBA00022827"/>
    </source>
</evidence>
<evidence type="ECO:0000256" key="10">
    <source>
        <dbReference type="PIRSR" id="PIRSR000196-2"/>
    </source>
</evidence>
<dbReference type="PIRSF" id="PIRSF000196">
    <property type="entry name" value="Pro_dehydrog"/>
    <property type="match status" value="1"/>
</dbReference>
<evidence type="ECO:0000256" key="4">
    <source>
        <dbReference type="ARBA" id="ARBA00022741"/>
    </source>
</evidence>
<protein>
    <recommendedName>
        <fullName evidence="2">proline dehydrogenase</fullName>
        <ecNumber evidence="2">1.5.5.2</ecNumber>
    </recommendedName>
</protein>
<keyword evidence="7" id="KW-0642">Proline metabolism</keyword>
<organism evidence="12 13">
    <name type="scientific">Bacillus velezensis</name>
    <dbReference type="NCBI Taxonomy" id="492670"/>
    <lineage>
        <taxon>Bacteria</taxon>
        <taxon>Bacillati</taxon>
        <taxon>Bacillota</taxon>
        <taxon>Bacilli</taxon>
        <taxon>Bacillales</taxon>
        <taxon>Bacillaceae</taxon>
        <taxon>Bacillus</taxon>
        <taxon>Bacillus amyloliquefaciens group</taxon>
    </lineage>
</organism>
<feature type="binding site" evidence="10">
    <location>
        <position position="158"/>
    </location>
    <ligand>
        <name>FAD</name>
        <dbReference type="ChEBI" id="CHEBI:57692"/>
    </ligand>
</feature>
<dbReference type="PANTHER" id="PTHR13914">
    <property type="entry name" value="PROLINE OXIDASE"/>
    <property type="match status" value="1"/>
</dbReference>
<comment type="pathway">
    <text evidence="1">Amino-acid degradation; L-proline degradation into L-glutamate; L-glutamate from L-proline: step 1/2.</text>
</comment>
<feature type="binding site" evidence="10">
    <location>
        <begin position="221"/>
        <end position="222"/>
    </location>
    <ligand>
        <name>FAD</name>
        <dbReference type="ChEBI" id="CHEBI:57692"/>
    </ligand>
</feature>
<dbReference type="InterPro" id="IPR002872">
    <property type="entry name" value="Proline_DH_dom"/>
</dbReference>
<evidence type="ECO:0000256" key="2">
    <source>
        <dbReference type="ARBA" id="ARBA00012695"/>
    </source>
</evidence>
<dbReference type="GO" id="GO:0000166">
    <property type="term" value="F:nucleotide binding"/>
    <property type="evidence" value="ECO:0007669"/>
    <property type="project" value="UniProtKB-KW"/>
</dbReference>
<feature type="binding site" evidence="10">
    <location>
        <position position="196"/>
    </location>
    <ligand>
        <name>FAD</name>
        <dbReference type="ChEBI" id="CHEBI:57692"/>
    </ligand>
</feature>
<evidence type="ECO:0000313" key="13">
    <source>
        <dbReference type="Proteomes" id="UP000587477"/>
    </source>
</evidence>
<dbReference type="Proteomes" id="UP000587477">
    <property type="component" value="Chromosome"/>
</dbReference>
<name>A0A411A9W9_BACVE</name>
<feature type="binding site" evidence="10">
    <location>
        <position position="130"/>
    </location>
    <ligand>
        <name>FAD</name>
        <dbReference type="ChEBI" id="CHEBI:57692"/>
    </ligand>
</feature>
<sequence length="302" mass="34465">MLRSICLFLSKNKMLTKFAQAYGIRFGAGRFVAGETLTEAVKTVKRLNQKGLSASIDYLGEYAGSEKDAKRTAEECKKAIRAIAENQLDCELSLKLTSIGLDISEKLAEQHVRDILTEAKERCVPVTIDMEDYSRCGRTLELYKRCKPDFPMLGTVIQAYLYRAAEDISGLMPYKPRLRLVKGAYKESAAVAFPDKKATDLHFQQLIKLQLLSGHETAVATHDDDIISYTKTLISEHQIPREQFEFQMLYGIRTERQKELAEEGYRMRVYVPYGTDWYGYLMRRIAERPANAAFVLKGIFKK</sequence>
<evidence type="ECO:0000256" key="6">
    <source>
        <dbReference type="ARBA" id="ARBA00023002"/>
    </source>
</evidence>
<keyword evidence="6 12" id="KW-0560">Oxidoreductase</keyword>
<dbReference type="Pfam" id="PF01619">
    <property type="entry name" value="Pro_dh"/>
    <property type="match status" value="1"/>
</dbReference>
<dbReference type="EMBL" id="CP063687">
    <property type="protein sequence ID" value="QOY27500.1"/>
    <property type="molecule type" value="Genomic_DNA"/>
</dbReference>
<feature type="binding site" evidence="9">
    <location>
        <position position="95"/>
    </location>
    <ligand>
        <name>substrate</name>
    </ligand>
</feature>
<comment type="cofactor">
    <cofactor evidence="10">
        <name>FAD</name>
        <dbReference type="ChEBI" id="CHEBI:57692"/>
    </cofactor>
    <text evidence="10">Binds 1 FAD per subunit.</text>
</comment>
<dbReference type="PANTHER" id="PTHR13914:SF0">
    <property type="entry name" value="PROLINE DEHYDROGENASE 1, MITOCHONDRIAL"/>
    <property type="match status" value="1"/>
</dbReference>
<evidence type="ECO:0000256" key="1">
    <source>
        <dbReference type="ARBA" id="ARBA00004739"/>
    </source>
</evidence>
<keyword evidence="5 10" id="KW-0274">FAD</keyword>
<dbReference type="InterPro" id="IPR029041">
    <property type="entry name" value="FAD-linked_oxidoreductase-like"/>
</dbReference>
<dbReference type="Gene3D" id="3.20.20.220">
    <property type="match status" value="1"/>
</dbReference>
<dbReference type="GO" id="GO:0010133">
    <property type="term" value="P:L-proline catabolic process to L-glutamate"/>
    <property type="evidence" value="ECO:0007669"/>
    <property type="project" value="UniProtKB-UniPathway"/>
</dbReference>